<keyword evidence="6 10" id="KW-0328">Glycosyltransferase</keyword>
<evidence type="ECO:0000256" key="9">
    <source>
        <dbReference type="ARBA" id="ARBA00023277"/>
    </source>
</evidence>
<evidence type="ECO:0000256" key="8">
    <source>
        <dbReference type="ARBA" id="ARBA00023056"/>
    </source>
</evidence>
<evidence type="ECO:0000259" key="11">
    <source>
        <dbReference type="SMART" id="SM00642"/>
    </source>
</evidence>
<name>A0ABS5RC43_9HYPH</name>
<dbReference type="SUPFAM" id="SSF81296">
    <property type="entry name" value="E set domains"/>
    <property type="match status" value="2"/>
</dbReference>
<dbReference type="InterPro" id="IPR004193">
    <property type="entry name" value="Glyco_hydro_13_N"/>
</dbReference>
<dbReference type="InterPro" id="IPR014756">
    <property type="entry name" value="Ig_E-set"/>
</dbReference>
<dbReference type="Pfam" id="PF02806">
    <property type="entry name" value="Alpha-amylase_C"/>
    <property type="match status" value="1"/>
</dbReference>
<dbReference type="SUPFAM" id="SSF51011">
    <property type="entry name" value="Glycosyl hydrolase domain"/>
    <property type="match status" value="1"/>
</dbReference>
<dbReference type="Gene3D" id="2.60.40.10">
    <property type="entry name" value="Immunoglobulins"/>
    <property type="match status" value="2"/>
</dbReference>
<comment type="subunit">
    <text evidence="10">Monomer.</text>
</comment>
<dbReference type="EC" id="2.4.1.18" evidence="10"/>
<dbReference type="InterPro" id="IPR006047">
    <property type="entry name" value="GH13_cat_dom"/>
</dbReference>
<evidence type="ECO:0000256" key="7">
    <source>
        <dbReference type="ARBA" id="ARBA00022679"/>
    </source>
</evidence>
<dbReference type="EMBL" id="JAHCQH010000020">
    <property type="protein sequence ID" value="MBS9478501.1"/>
    <property type="molecule type" value="Genomic_DNA"/>
</dbReference>
<dbReference type="RefSeq" id="WP_213756620.1">
    <property type="nucleotide sequence ID" value="NZ_JAHCQH010000020.1"/>
</dbReference>
<dbReference type="PANTHER" id="PTHR43651">
    <property type="entry name" value="1,4-ALPHA-GLUCAN-BRANCHING ENZYME"/>
    <property type="match status" value="1"/>
</dbReference>
<dbReference type="SMART" id="SM00642">
    <property type="entry name" value="Aamy"/>
    <property type="match status" value="1"/>
</dbReference>
<feature type="active site" description="Proton donor" evidence="10">
    <location>
        <position position="462"/>
    </location>
</feature>
<dbReference type="GO" id="GO:0003844">
    <property type="term" value="F:1,4-alpha-glucan branching enzyme activity"/>
    <property type="evidence" value="ECO:0007669"/>
    <property type="project" value="UniProtKB-EC"/>
</dbReference>
<reference evidence="12" key="1">
    <citation type="submission" date="2021-05" db="EMBL/GenBank/DDBJ databases">
        <authorList>
            <person name="Sun Q."/>
            <person name="Inoue M."/>
        </authorList>
    </citation>
    <scope>NUCLEOTIDE SEQUENCE</scope>
    <source>
        <strain evidence="12">VKM B-3255</strain>
    </source>
</reference>
<evidence type="ECO:0000256" key="10">
    <source>
        <dbReference type="HAMAP-Rule" id="MF_00685"/>
    </source>
</evidence>
<dbReference type="NCBIfam" id="NF003811">
    <property type="entry name" value="PRK05402.1"/>
    <property type="match status" value="1"/>
</dbReference>
<dbReference type="CDD" id="cd02855">
    <property type="entry name" value="E_set_GBE_prok_N"/>
    <property type="match status" value="1"/>
</dbReference>
<comment type="caution">
    <text evidence="12">The sequence shown here is derived from an EMBL/GenBank/DDBJ whole genome shotgun (WGS) entry which is preliminary data.</text>
</comment>
<evidence type="ECO:0000256" key="4">
    <source>
        <dbReference type="ARBA" id="ARBA00009000"/>
    </source>
</evidence>
<comment type="function">
    <text evidence="2 10">Catalyzes the formation of the alpha-1,6-glucosidic linkages in glycogen by scission of a 1,4-alpha-linked oligosaccharide from growing alpha-1,4-glucan chains and the subsequent attachment of the oligosaccharide to the alpha-1,6 position.</text>
</comment>
<evidence type="ECO:0000313" key="13">
    <source>
        <dbReference type="Proteomes" id="UP001166585"/>
    </source>
</evidence>
<dbReference type="InterPro" id="IPR013780">
    <property type="entry name" value="Glyco_hydro_b"/>
</dbReference>
<keyword evidence="9 10" id="KW-0119">Carbohydrate metabolism</keyword>
<dbReference type="Proteomes" id="UP001166585">
    <property type="component" value="Unassembled WGS sequence"/>
</dbReference>
<dbReference type="InterPro" id="IPR013783">
    <property type="entry name" value="Ig-like_fold"/>
</dbReference>
<gene>
    <name evidence="10 12" type="primary">glgB</name>
    <name evidence="12" type="ORF">KIP89_15410</name>
</gene>
<dbReference type="Pfam" id="PF02922">
    <property type="entry name" value="CBM_48"/>
    <property type="match status" value="1"/>
</dbReference>
<protein>
    <recommendedName>
        <fullName evidence="10">1,4-alpha-glucan branching enzyme GlgB</fullName>
        <ecNumber evidence="10">2.4.1.18</ecNumber>
    </recommendedName>
    <alternativeName>
        <fullName evidence="10">1,4-alpha-D-glucan:1,4-alpha-D-glucan 6-glucosyl-transferase</fullName>
    </alternativeName>
    <alternativeName>
        <fullName evidence="10">Alpha-(1-&gt;4)-glucan branching enzyme</fullName>
    </alternativeName>
    <alternativeName>
        <fullName evidence="10">Glycogen branching enzyme</fullName>
        <shortName evidence="10">BE</shortName>
    </alternativeName>
</protein>
<dbReference type="InterPro" id="IPR006048">
    <property type="entry name" value="A-amylase/branching_C"/>
</dbReference>
<dbReference type="InterPro" id="IPR054169">
    <property type="entry name" value="GlgB_N"/>
</dbReference>
<comment type="catalytic activity">
    <reaction evidence="1 10">
        <text>Transfers a segment of a (1-&gt;4)-alpha-D-glucan chain to a primary hydroxy group in a similar glucan chain.</text>
        <dbReference type="EC" id="2.4.1.18"/>
    </reaction>
</comment>
<evidence type="ECO:0000256" key="2">
    <source>
        <dbReference type="ARBA" id="ARBA00002953"/>
    </source>
</evidence>
<comment type="similarity">
    <text evidence="4 10">Belongs to the glycosyl hydrolase 13 family. GlgB subfamily.</text>
</comment>
<proteinExistence type="inferred from homology"/>
<dbReference type="NCBIfam" id="TIGR01515">
    <property type="entry name" value="branching_enzym"/>
    <property type="match status" value="1"/>
</dbReference>
<feature type="active site" description="Nucleophile" evidence="10">
    <location>
        <position position="409"/>
    </location>
</feature>
<dbReference type="SUPFAM" id="SSF51445">
    <property type="entry name" value="(Trans)glycosidases"/>
    <property type="match status" value="1"/>
</dbReference>
<dbReference type="InterPro" id="IPR017853">
    <property type="entry name" value="GH"/>
</dbReference>
<dbReference type="InterPro" id="IPR044143">
    <property type="entry name" value="GlgB_N_E_set_prok"/>
</dbReference>
<keyword evidence="8 10" id="KW-0320">Glycogen biosynthesis</keyword>
<feature type="domain" description="Glycosyl hydrolase family 13 catalytic" evidence="11">
    <location>
        <begin position="252"/>
        <end position="599"/>
    </location>
</feature>
<evidence type="ECO:0000256" key="3">
    <source>
        <dbReference type="ARBA" id="ARBA00004964"/>
    </source>
</evidence>
<dbReference type="InterPro" id="IPR006407">
    <property type="entry name" value="GlgB"/>
</dbReference>
<dbReference type="Pfam" id="PF22019">
    <property type="entry name" value="GlgB_N"/>
    <property type="match status" value="1"/>
</dbReference>
<dbReference type="NCBIfam" id="NF008967">
    <property type="entry name" value="PRK12313.1"/>
    <property type="match status" value="1"/>
</dbReference>
<keyword evidence="13" id="KW-1185">Reference proteome</keyword>
<keyword evidence="5 10" id="KW-0321">Glycogen metabolism</keyword>
<dbReference type="Gene3D" id="3.20.20.80">
    <property type="entry name" value="Glycosidases"/>
    <property type="match status" value="1"/>
</dbReference>
<organism evidence="12 13">
    <name type="scientific">Ancylobacter radicis</name>
    <dbReference type="NCBI Taxonomy" id="2836179"/>
    <lineage>
        <taxon>Bacteria</taxon>
        <taxon>Pseudomonadati</taxon>
        <taxon>Pseudomonadota</taxon>
        <taxon>Alphaproteobacteria</taxon>
        <taxon>Hyphomicrobiales</taxon>
        <taxon>Xanthobacteraceae</taxon>
        <taxon>Ancylobacter</taxon>
    </lineage>
</organism>
<evidence type="ECO:0000256" key="5">
    <source>
        <dbReference type="ARBA" id="ARBA00022600"/>
    </source>
</evidence>
<sequence length="748" mass="83759">MFAWQAPDEEIDALVAGRHHDPFAVLGPHETPDGLVIRAFVADAEALDAINADGTRFLSLTSRHPAGFFEGLVTDRPAWARYRLRARNDGGEWLLDDPYSFGPVLGPLDDHLLVEGTHRALYERLGAHPTTHEGVEGVCFAVWAPNASRVSVVGDFNQWDGRRHQMRKRVDSGLWELFAPGVGEGTIYKYEIVSADGRLLPLKADPFGFRGELRPNTGSIVARTDNFEWHDAAHIAARAQGAAKAKPMSTYEVHLGSWRRGEGDRWLTYDELADQLVDYAAWMGFTHIELLPVSEHPLDASWGYQPIGLFAPTSRFGDPAGFARFVDRAHQAGLSVILDWVPAHFPTDIHGLAHFDGGPLYEHADPRRGFHPDWNTAIYDFGRREVANMLIANALYWLDRFHIDGLRVDAVASMLYLNYSRKDGEWSPNPDGSNDNKDAVSFLRRANETIYAEHPGTVVIAEESTSWAGVSQPVYAGGLGFGFKWNMGWMHDTLDYMALDPAYRPWHHDKITFGFVYAFSENFVLPLSHDEVVHGKGTILGRTQGDDWQRFATVRAYYGLMWAYPGKKLLFMGQEFAQRREWSEERSLDWHLMVMGPHHRGTQLLVRDLNHIYRETPALHARDCEPEGFRWIVVDDAAQSVFAWLRLGEEGDAPVVMVSNFTPVPRGPYRLGLPKTGRWREILNTDAETYGGSGVGNCGMVHAGNIPAHGQPASAEITLPPLATLYLQWETDQAGPEADAKIPTAQTH</sequence>
<keyword evidence="7 10" id="KW-0808">Transferase</keyword>
<accession>A0ABS5RC43</accession>
<dbReference type="InterPro" id="IPR037439">
    <property type="entry name" value="Branching_enzy"/>
</dbReference>
<dbReference type="PANTHER" id="PTHR43651:SF3">
    <property type="entry name" value="1,4-ALPHA-GLUCAN-BRANCHING ENZYME"/>
    <property type="match status" value="1"/>
</dbReference>
<evidence type="ECO:0000256" key="6">
    <source>
        <dbReference type="ARBA" id="ARBA00022676"/>
    </source>
</evidence>
<evidence type="ECO:0000313" key="12">
    <source>
        <dbReference type="EMBL" id="MBS9478501.1"/>
    </source>
</evidence>
<evidence type="ECO:0000256" key="1">
    <source>
        <dbReference type="ARBA" id="ARBA00000826"/>
    </source>
</evidence>
<dbReference type="CDD" id="cd11322">
    <property type="entry name" value="AmyAc_Glg_BE"/>
    <property type="match status" value="1"/>
</dbReference>
<dbReference type="Gene3D" id="2.60.40.1180">
    <property type="entry name" value="Golgi alpha-mannosidase II"/>
    <property type="match status" value="1"/>
</dbReference>
<comment type="pathway">
    <text evidence="3 10">Glycan biosynthesis; glycogen biosynthesis.</text>
</comment>
<dbReference type="HAMAP" id="MF_00685">
    <property type="entry name" value="GlgB"/>
    <property type="match status" value="1"/>
</dbReference>
<dbReference type="PIRSF" id="PIRSF000463">
    <property type="entry name" value="GlgB"/>
    <property type="match status" value="1"/>
</dbReference>